<name>B0WIV7_CULQU</name>
<dbReference type="Pfam" id="PF17182">
    <property type="entry name" value="OSK"/>
    <property type="match status" value="1"/>
</dbReference>
<dbReference type="InterPro" id="IPR041966">
    <property type="entry name" value="LOTUS-like"/>
</dbReference>
<keyword evidence="5" id="KW-1185">Reference proteome</keyword>
<dbReference type="InParanoid" id="B0WIV7"/>
<accession>B0WIV7</accession>
<dbReference type="Gene3D" id="3.40.50.1110">
    <property type="entry name" value="SGNH hydrolase"/>
    <property type="match status" value="1"/>
</dbReference>
<organism>
    <name type="scientific">Culex quinquefasciatus</name>
    <name type="common">Southern house mosquito</name>
    <name type="synonym">Culex pungens</name>
    <dbReference type="NCBI Taxonomy" id="7176"/>
    <lineage>
        <taxon>Eukaryota</taxon>
        <taxon>Metazoa</taxon>
        <taxon>Ecdysozoa</taxon>
        <taxon>Arthropoda</taxon>
        <taxon>Hexapoda</taxon>
        <taxon>Insecta</taxon>
        <taxon>Pterygota</taxon>
        <taxon>Neoptera</taxon>
        <taxon>Endopterygota</taxon>
        <taxon>Diptera</taxon>
        <taxon>Nematocera</taxon>
        <taxon>Culicoidea</taxon>
        <taxon>Culicidae</taxon>
        <taxon>Culicinae</taxon>
        <taxon>Culicini</taxon>
        <taxon>Culex</taxon>
        <taxon>Culex</taxon>
    </lineage>
</organism>
<dbReference type="Gene3D" id="3.30.420.610">
    <property type="entry name" value="LOTUS domain-like"/>
    <property type="match status" value="1"/>
</dbReference>
<dbReference type="eggNOG" id="ENOG502SUPD">
    <property type="taxonomic scope" value="Eukaryota"/>
</dbReference>
<dbReference type="InterPro" id="IPR036514">
    <property type="entry name" value="SGNH_hydro_sf"/>
</dbReference>
<dbReference type="OrthoDB" id="10034606at2759"/>
<gene>
    <name evidence="4" type="primary">6038950</name>
    <name evidence="3" type="ORF">CpipJ_CPIJ007471</name>
</gene>
<dbReference type="VEuPathDB" id="VectorBase:CQUJHB014221"/>
<evidence type="ECO:0000313" key="2">
    <source>
        <dbReference type="EMBL" id="ACB20969.1"/>
    </source>
</evidence>
<dbReference type="CDD" id="cd09972">
    <property type="entry name" value="LOTUS_TDRD_OSKAR"/>
    <property type="match status" value="1"/>
</dbReference>
<dbReference type="FunCoup" id="B0WIV7">
    <property type="interactions" value="8"/>
</dbReference>
<feature type="domain" description="OSK" evidence="1">
    <location>
        <begin position="204"/>
        <end position="400"/>
    </location>
</feature>
<dbReference type="HOGENOM" id="CLU_045447_0_0_1"/>
<reference evidence="2" key="2">
    <citation type="journal article" date="2008" name="Insect Mol. Biol.">
        <title>Gene structure and expression of nanos (nos) and oskar (osk) orthologues of the vector mosquito, Culex quinquefasciatus.</title>
        <authorList>
            <person name="Juhn J."/>
            <person name="Marinotti O."/>
            <person name="Calvo E."/>
            <person name="James A.A."/>
        </authorList>
    </citation>
    <scope>NUCLEOTIDE SEQUENCE</scope>
</reference>
<protein>
    <submittedName>
        <fullName evidence="3 4">Oskar</fullName>
    </submittedName>
</protein>
<dbReference type="Proteomes" id="UP000002320">
    <property type="component" value="Unassembled WGS sequence"/>
</dbReference>
<evidence type="ECO:0000259" key="1">
    <source>
        <dbReference type="Pfam" id="PF17182"/>
    </source>
</evidence>
<dbReference type="VEuPathDB" id="VectorBase:CPIJ007471"/>
<dbReference type="EMBL" id="EU517695">
    <property type="protein sequence ID" value="ACB20969.1"/>
    <property type="molecule type" value="mRNA"/>
</dbReference>
<dbReference type="STRING" id="7176.B0WIV7"/>
<dbReference type="AlphaFoldDB" id="B0WIV7"/>
<sequence>MVNVEIDSAQDVSMQSEKLNPMQIDSEEINSILRAIIIARTKEGATLDEIIEDFKEKNDECLLTMFGDRETIVNYLRGLEGVWTSFHEPHGPLLWYCNTSKTQHLSNMIKNQKSPRGNKKYPWRNQPARMIYTSSSNVVTGSSSTMMAGTNGSGQREKFFDDNINFVPKRNAWNRVQLQQRTPAYHPYMPPQRRQVQPAMPKTQRGYYSSMQNIVPNFCGWQMIGDDFFLSLARWELGYSFDPGHTIQQSGLCISGLTIAEAVDRVTKATVLNDRVILHIGVVDLLHGHEYVDMQMDLLRLMRVFEERGVRVILTTLSPIANSSHMPGVVNRYSQFNSLIRNSNWRYIDLYRCFVNERHNTLYECYQPGPRHVSGSNQPHVLWNKLGRQRIIKFLKTQLARFI</sequence>
<evidence type="ECO:0000313" key="4">
    <source>
        <dbReference type="EnsemblMetazoa" id="CPIJ007471-PA"/>
    </source>
</evidence>
<dbReference type="EnsemblMetazoa" id="CPIJ007471-RA">
    <property type="protein sequence ID" value="CPIJ007471-PA"/>
    <property type="gene ID" value="CPIJ007471"/>
</dbReference>
<reference evidence="4" key="3">
    <citation type="submission" date="2020-05" db="UniProtKB">
        <authorList>
            <consortium name="EnsemblMetazoa"/>
        </authorList>
    </citation>
    <scope>IDENTIFICATION</scope>
    <source>
        <strain evidence="4">JHB</strain>
    </source>
</reference>
<reference evidence="3" key="1">
    <citation type="submission" date="2007-03" db="EMBL/GenBank/DDBJ databases">
        <title>Annotation of Culex pipiens quinquefasciatus.</title>
        <authorList>
            <consortium name="The Broad Institute Genome Sequencing Platform"/>
            <person name="Atkinson P.W."/>
            <person name="Hemingway J."/>
            <person name="Christensen B.M."/>
            <person name="Higgs S."/>
            <person name="Kodira C."/>
            <person name="Hannick L."/>
            <person name="Megy K."/>
            <person name="O'Leary S."/>
            <person name="Pearson M."/>
            <person name="Haas B.J."/>
            <person name="Mauceli E."/>
            <person name="Wortman J.R."/>
            <person name="Lee N.H."/>
            <person name="Guigo R."/>
            <person name="Stanke M."/>
            <person name="Alvarado L."/>
            <person name="Amedeo P."/>
            <person name="Antoine C.H."/>
            <person name="Arensburger P."/>
            <person name="Bidwell S.L."/>
            <person name="Crawford M."/>
            <person name="Camaro F."/>
            <person name="Devon K."/>
            <person name="Engels R."/>
            <person name="Hammond M."/>
            <person name="Howarth C."/>
            <person name="Koehrsen M."/>
            <person name="Lawson D."/>
            <person name="Montgomery P."/>
            <person name="Nene V."/>
            <person name="Nusbaum C."/>
            <person name="Puiu D."/>
            <person name="Romero-Severson J."/>
            <person name="Severson D.W."/>
            <person name="Shumway M."/>
            <person name="Sisk P."/>
            <person name="Stolte C."/>
            <person name="Zeng Q."/>
            <person name="Eisenstadt E."/>
            <person name="Fraser-Liggett C."/>
            <person name="Strausberg R."/>
            <person name="Galagan J."/>
            <person name="Birren B."/>
            <person name="Collins F.H."/>
        </authorList>
    </citation>
    <scope>NUCLEOTIDE SEQUENCE [LARGE SCALE GENOMIC DNA]</scope>
    <source>
        <strain evidence="3">JHB</strain>
    </source>
</reference>
<evidence type="ECO:0000313" key="3">
    <source>
        <dbReference type="EMBL" id="EDS28783.1"/>
    </source>
</evidence>
<dbReference type="InterPro" id="IPR033447">
    <property type="entry name" value="OSK"/>
</dbReference>
<dbReference type="OMA" id="TEYDWFQ"/>
<dbReference type="EMBL" id="DS231953">
    <property type="protein sequence ID" value="EDS28783.1"/>
    <property type="molecule type" value="Genomic_DNA"/>
</dbReference>
<proteinExistence type="evidence at transcript level"/>
<evidence type="ECO:0000313" key="5">
    <source>
        <dbReference type="Proteomes" id="UP000002320"/>
    </source>
</evidence>
<dbReference type="SUPFAM" id="SSF52266">
    <property type="entry name" value="SGNH hydrolase"/>
    <property type="match status" value="1"/>
</dbReference>
<dbReference type="KEGG" id="cqu:CpipJ_CPIJ007471"/>